<evidence type="ECO:0000313" key="13">
    <source>
        <dbReference type="Proteomes" id="UP000509623"/>
    </source>
</evidence>
<dbReference type="AlphaFoldDB" id="A0A859DSH0"/>
<keyword evidence="6" id="KW-0963">Cytoplasm</keyword>
<evidence type="ECO:0000256" key="1">
    <source>
        <dbReference type="ARBA" id="ARBA00005532"/>
    </source>
</evidence>
<comment type="function">
    <text evidence="5 6 7">Associates with the EF-Tu.GDP complex and induces the exchange of GDP to GTP. It remains bound to the aminoacyl-tRNA.EF-Tu.GTP complex up to the GTP hydrolysis stage on the ribosome.</text>
</comment>
<keyword evidence="3 6" id="KW-0251">Elongation factor</keyword>
<dbReference type="FunFam" id="1.10.8.10:FF:000001">
    <property type="entry name" value="Elongation factor Ts"/>
    <property type="match status" value="1"/>
</dbReference>
<reference evidence="11" key="3">
    <citation type="journal article" date="2022" name="Int. J. Syst. Evol. Microbiol.">
        <title>Caproicibacterium lactatifermentans sp. nov., isolated from pit clay used for the production of Chinese strong aroma-type liquor.</title>
        <authorList>
            <person name="Wang H."/>
            <person name="Gu Y."/>
            <person name="Zhao D."/>
            <person name="Qiao Z."/>
            <person name="Zheng J."/>
            <person name="Gao J."/>
            <person name="Ren C."/>
            <person name="Xu Y."/>
        </authorList>
    </citation>
    <scope>NUCLEOTIDE SEQUENCE</scope>
    <source>
        <strain evidence="11">JNU-WLY1368</strain>
    </source>
</reference>
<dbReference type="InterPro" id="IPR001816">
    <property type="entry name" value="Transl_elong_EFTs/EF1B"/>
</dbReference>
<evidence type="ECO:0000256" key="5">
    <source>
        <dbReference type="ARBA" id="ARBA00025453"/>
    </source>
</evidence>
<dbReference type="PANTHER" id="PTHR11741">
    <property type="entry name" value="ELONGATION FACTOR TS"/>
    <property type="match status" value="1"/>
</dbReference>
<dbReference type="FunFam" id="1.10.286.20:FF:000001">
    <property type="entry name" value="Elongation factor Ts"/>
    <property type="match status" value="1"/>
</dbReference>
<evidence type="ECO:0000256" key="7">
    <source>
        <dbReference type="RuleBase" id="RU000642"/>
    </source>
</evidence>
<dbReference type="Gene3D" id="3.30.479.20">
    <property type="entry name" value="Elongation factor Ts, dimerisation domain"/>
    <property type="match status" value="2"/>
</dbReference>
<evidence type="ECO:0000313" key="11">
    <source>
        <dbReference type="EMBL" id="QKO30568.1"/>
    </source>
</evidence>
<comment type="subcellular location">
    <subcellularLocation>
        <location evidence="6 8">Cytoplasm</location>
    </subcellularLocation>
</comment>
<evidence type="ECO:0000256" key="3">
    <source>
        <dbReference type="ARBA" id="ARBA00022768"/>
    </source>
</evidence>
<dbReference type="SUPFAM" id="SSF46934">
    <property type="entry name" value="UBA-like"/>
    <property type="match status" value="1"/>
</dbReference>
<dbReference type="InterPro" id="IPR014039">
    <property type="entry name" value="Transl_elong_EFTs/EF1B_dimer"/>
</dbReference>
<evidence type="ECO:0000313" key="10">
    <source>
        <dbReference type="EMBL" id="QKN24419.1"/>
    </source>
</evidence>
<reference evidence="12 13" key="1">
    <citation type="submission" date="2019-11" db="EMBL/GenBank/DDBJ databases">
        <authorList>
            <person name="Ren C."/>
            <person name="Wang H."/>
            <person name="Xu Y."/>
        </authorList>
    </citation>
    <scope>NUCLEOTIDE SEQUENCE [LARGE SCALE GENOMIC DNA]</scope>
    <source>
        <strain evidence="13">JNU-WLY1368</strain>
        <strain evidence="10 12">LBM 19010</strain>
    </source>
</reference>
<dbReference type="InterPro" id="IPR036402">
    <property type="entry name" value="EF-Ts_dimer_sf"/>
</dbReference>
<dbReference type="Gene3D" id="1.10.286.20">
    <property type="match status" value="1"/>
</dbReference>
<reference evidence="11" key="2">
    <citation type="journal article" date="2021" name="Appl. Environ. Microbiol.">
        <title>Adaptability of a Caproate-Producing Bacterium Contributes to Its Dominance in an Anaerobic Fermentation System.</title>
        <authorList>
            <person name="Wang H."/>
            <person name="Gu Y."/>
            <person name="Zhou W."/>
            <person name="Zhao D."/>
            <person name="Qiao Z."/>
            <person name="Zheng J."/>
            <person name="Gao J."/>
            <person name="Chen X."/>
            <person name="Ren C."/>
            <person name="Xu Y."/>
        </authorList>
    </citation>
    <scope>NUCLEOTIDE SEQUENCE</scope>
    <source>
        <strain evidence="11">JNU-WLY1368</strain>
    </source>
</reference>
<dbReference type="Proteomes" id="UP000509623">
    <property type="component" value="Chromosome"/>
</dbReference>
<dbReference type="SUPFAM" id="SSF54713">
    <property type="entry name" value="Elongation factor Ts (EF-Ts), dimerisation domain"/>
    <property type="match status" value="2"/>
</dbReference>
<evidence type="ECO:0000256" key="6">
    <source>
        <dbReference type="HAMAP-Rule" id="MF_00050"/>
    </source>
</evidence>
<protein>
    <recommendedName>
        <fullName evidence="2 6">Elongation factor Ts</fullName>
        <shortName evidence="6">EF-Ts</shortName>
    </recommendedName>
</protein>
<dbReference type="InterPro" id="IPR009060">
    <property type="entry name" value="UBA-like_sf"/>
</dbReference>
<dbReference type="NCBIfam" id="TIGR00116">
    <property type="entry name" value="tsf"/>
    <property type="match status" value="1"/>
</dbReference>
<name>A0A859DSH0_9FIRM</name>
<dbReference type="Proteomes" id="UP000501316">
    <property type="component" value="Chromosome"/>
</dbReference>
<feature type="region of interest" description="Involved in Mg(2+) ion dislocation from EF-Tu" evidence="6">
    <location>
        <begin position="81"/>
        <end position="84"/>
    </location>
</feature>
<dbReference type="Gene3D" id="1.10.8.10">
    <property type="entry name" value="DNA helicase RuvA subunit, C-terminal domain"/>
    <property type="match status" value="1"/>
</dbReference>
<feature type="domain" description="Translation elongation factor EFTs/EF1B dimerisation" evidence="9">
    <location>
        <begin position="72"/>
        <end position="286"/>
    </location>
</feature>
<evidence type="ECO:0000256" key="2">
    <source>
        <dbReference type="ARBA" id="ARBA00016956"/>
    </source>
</evidence>
<sequence>MAFTAKDVKELRDKTGCGMMDCKKALTASDGDMEKALDFLREKGLATASKKADRVAAEGMAFAKASADGKTGVAVEVNAETDFVAKNASFQEFVNICADTILKENPADVDALMKCKAAGSDQTVDEILKEKILTIGENIKVRRFVRMEGHVASYIHAGGKICVLVNFDTTDEIAAKPEFAEMGKNIGMQIAAMNPQFLDDAHVPQSVLDREAKIAREQAAESGKPDNVIEKMITGKVKKALKEICLVDQEYVKESKTSVSKYVASVGKTLGGKIAISDFARFVTGEGIEKRKDDLAAEVASMVK</sequence>
<dbReference type="HAMAP" id="MF_00050">
    <property type="entry name" value="EF_Ts"/>
    <property type="match status" value="1"/>
</dbReference>
<dbReference type="GO" id="GO:0005737">
    <property type="term" value="C:cytoplasm"/>
    <property type="evidence" value="ECO:0007669"/>
    <property type="project" value="UniProtKB-SubCell"/>
</dbReference>
<dbReference type="CDD" id="cd14275">
    <property type="entry name" value="UBA_EF-Ts"/>
    <property type="match status" value="1"/>
</dbReference>
<keyword evidence="4 6" id="KW-0648">Protein biosynthesis</keyword>
<proteinExistence type="inferred from homology"/>
<dbReference type="PANTHER" id="PTHR11741:SF0">
    <property type="entry name" value="ELONGATION FACTOR TS, MITOCHONDRIAL"/>
    <property type="match status" value="1"/>
</dbReference>
<gene>
    <name evidence="6" type="primary">tsf</name>
    <name evidence="10" type="ORF">GJQ69_07975</name>
    <name evidence="11" type="ORF">GKP14_05830</name>
</gene>
<keyword evidence="13" id="KW-1185">Reference proteome</keyword>
<evidence type="ECO:0000259" key="9">
    <source>
        <dbReference type="Pfam" id="PF00889"/>
    </source>
</evidence>
<dbReference type="PROSITE" id="PS01126">
    <property type="entry name" value="EF_TS_1"/>
    <property type="match status" value="1"/>
</dbReference>
<evidence type="ECO:0000313" key="12">
    <source>
        <dbReference type="Proteomes" id="UP000501316"/>
    </source>
</evidence>
<dbReference type="PROSITE" id="PS01127">
    <property type="entry name" value="EF_TS_2"/>
    <property type="match status" value="1"/>
</dbReference>
<dbReference type="EMBL" id="CP046161">
    <property type="protein sequence ID" value="QKO30568.1"/>
    <property type="molecule type" value="Genomic_DNA"/>
</dbReference>
<dbReference type="GO" id="GO:0003746">
    <property type="term" value="F:translation elongation factor activity"/>
    <property type="evidence" value="ECO:0007669"/>
    <property type="project" value="UniProtKB-UniRule"/>
</dbReference>
<dbReference type="InterPro" id="IPR018101">
    <property type="entry name" value="Transl_elong_Ts_CS"/>
</dbReference>
<organism evidence="10 12">
    <name type="scientific">Caproicibacterium lactatifermentans</name>
    <dbReference type="NCBI Taxonomy" id="2666138"/>
    <lineage>
        <taxon>Bacteria</taxon>
        <taxon>Bacillati</taxon>
        <taxon>Bacillota</taxon>
        <taxon>Clostridia</taxon>
        <taxon>Eubacteriales</taxon>
        <taxon>Oscillospiraceae</taxon>
        <taxon>Caproicibacterium</taxon>
    </lineage>
</organism>
<dbReference type="RefSeq" id="WP_174193471.1">
    <property type="nucleotide sequence ID" value="NZ_CP046051.1"/>
</dbReference>
<dbReference type="Pfam" id="PF00889">
    <property type="entry name" value="EF_TS"/>
    <property type="match status" value="1"/>
</dbReference>
<evidence type="ECO:0000256" key="4">
    <source>
        <dbReference type="ARBA" id="ARBA00022917"/>
    </source>
</evidence>
<evidence type="ECO:0000256" key="8">
    <source>
        <dbReference type="RuleBase" id="RU000643"/>
    </source>
</evidence>
<accession>A0A859DSH0</accession>
<comment type="similarity">
    <text evidence="1 6 7">Belongs to the EF-Ts family.</text>
</comment>
<dbReference type="EMBL" id="CP046051">
    <property type="protein sequence ID" value="QKN24419.1"/>
    <property type="molecule type" value="Genomic_DNA"/>
</dbReference>
<dbReference type="KEGG" id="clf:GJQ69_07975"/>